<dbReference type="SUPFAM" id="SSF75005">
    <property type="entry name" value="Arabinanase/levansucrase/invertase"/>
    <property type="match status" value="1"/>
</dbReference>
<evidence type="ECO:0000259" key="2">
    <source>
        <dbReference type="Pfam" id="PF24793"/>
    </source>
</evidence>
<keyword evidence="4" id="KW-1185">Reference proteome</keyword>
<dbReference type="Gene3D" id="2.115.10.20">
    <property type="entry name" value="Glycosyl hydrolase domain, family 43"/>
    <property type="match status" value="1"/>
</dbReference>
<evidence type="ECO:0000313" key="3">
    <source>
        <dbReference type="EMBL" id="MFC7068752.1"/>
    </source>
</evidence>
<dbReference type="InterPro" id="IPR056442">
    <property type="entry name" value="GINT1_N"/>
</dbReference>
<dbReference type="PANTHER" id="PTHR43772">
    <property type="entry name" value="ENDO-1,4-BETA-XYLANASE"/>
    <property type="match status" value="1"/>
</dbReference>
<dbReference type="InterPro" id="IPR052176">
    <property type="entry name" value="Glycosyl_Hydrlase_43_Enz"/>
</dbReference>
<dbReference type="EMBL" id="JBHTAH010000002">
    <property type="protein sequence ID" value="MFC7068752.1"/>
    <property type="molecule type" value="Genomic_DNA"/>
</dbReference>
<dbReference type="Pfam" id="PF24793">
    <property type="entry name" value="GINT1_N"/>
    <property type="match status" value="1"/>
</dbReference>
<organism evidence="3 4">
    <name type="scientific">Halobaculum lipolyticum</name>
    <dbReference type="NCBI Taxonomy" id="3032001"/>
    <lineage>
        <taxon>Archaea</taxon>
        <taxon>Methanobacteriati</taxon>
        <taxon>Methanobacteriota</taxon>
        <taxon>Stenosarchaea group</taxon>
        <taxon>Halobacteria</taxon>
        <taxon>Halobacteriales</taxon>
        <taxon>Haloferacaceae</taxon>
        <taxon>Halobaculum</taxon>
    </lineage>
</organism>
<protein>
    <recommendedName>
        <fullName evidence="2">Glucosamine inositolphosphorylceramide transferase 1 N-terminal domain-containing protein</fullName>
    </recommendedName>
</protein>
<comment type="caution">
    <text evidence="3">The sequence shown here is derived from an EMBL/GenBank/DDBJ whole genome shotgun (WGS) entry which is preliminary data.</text>
</comment>
<evidence type="ECO:0000256" key="1">
    <source>
        <dbReference type="ARBA" id="ARBA00023277"/>
    </source>
</evidence>
<sequence length="339" mass="38058">MLVERVAWHTGETVHKRGPTGGRHPDPVDVSGRYGGETVPEYPVAADRSPERFVPAGDVNPVLTAADVTDFGRTDCVADPFLFVTADGDWHMFFEVYTQNRQPSAVIGHAESADGYDWQYDRVVLEADEHLSYPYVFKWDGDHYMVPDTWAKERGPAAVTLYTATSFPHEWEPVAELVRPATPRHDFSPFRWEGRWWALAGDGTDLYAYYSDDLEAPDWTPHEANPVVRDRPTAARPGGRPLVFSDHVLAFYQDCANRYGERVHAYEITELTPETYTDTRRLDSPVLEPTGGLGWNSGAVHQVDPWYDGDGYLCAVDGNVGVGYQVVGIHHWAIGIYRA</sequence>
<dbReference type="AlphaFoldDB" id="A0ABD5W664"/>
<dbReference type="InterPro" id="IPR023296">
    <property type="entry name" value="Glyco_hydro_beta-prop_sf"/>
</dbReference>
<gene>
    <name evidence="3" type="ORF">ACFQL9_03785</name>
</gene>
<name>A0ABD5W664_9EURY</name>
<dbReference type="Proteomes" id="UP001596461">
    <property type="component" value="Unassembled WGS sequence"/>
</dbReference>
<proteinExistence type="predicted"/>
<keyword evidence="1" id="KW-0119">Carbohydrate metabolism</keyword>
<reference evidence="3 4" key="1">
    <citation type="journal article" date="2019" name="Int. J. Syst. Evol. Microbiol.">
        <title>The Global Catalogue of Microorganisms (GCM) 10K type strain sequencing project: providing services to taxonomists for standard genome sequencing and annotation.</title>
        <authorList>
            <consortium name="The Broad Institute Genomics Platform"/>
            <consortium name="The Broad Institute Genome Sequencing Center for Infectious Disease"/>
            <person name="Wu L."/>
            <person name="Ma J."/>
        </authorList>
    </citation>
    <scope>NUCLEOTIDE SEQUENCE [LARGE SCALE GENOMIC DNA]</scope>
    <source>
        <strain evidence="3 4">DT31</strain>
    </source>
</reference>
<dbReference type="RefSeq" id="WP_390209979.1">
    <property type="nucleotide sequence ID" value="NZ_JBHTAH010000002.1"/>
</dbReference>
<dbReference type="PANTHER" id="PTHR43772:SF2">
    <property type="entry name" value="PUTATIVE (AFU_ORTHOLOGUE AFUA_2G04480)-RELATED"/>
    <property type="match status" value="1"/>
</dbReference>
<evidence type="ECO:0000313" key="4">
    <source>
        <dbReference type="Proteomes" id="UP001596461"/>
    </source>
</evidence>
<feature type="domain" description="Glucosamine inositolphosphorylceramide transferase 1 N-terminal" evidence="2">
    <location>
        <begin position="59"/>
        <end position="318"/>
    </location>
</feature>
<accession>A0ABD5W664</accession>